<name>A0A378I050_9GAMM</name>
<gene>
    <name evidence="1" type="ORF">NCTC13315_00468</name>
</gene>
<evidence type="ECO:0000313" key="1">
    <source>
        <dbReference type="EMBL" id="STX27946.1"/>
    </source>
</evidence>
<dbReference type="Proteomes" id="UP000254968">
    <property type="component" value="Unassembled WGS sequence"/>
</dbReference>
<sequence length="60" mass="7111">MTIINLYDFSYTIILMQKPCPLNQDLQVINIIPNYDLRSEIFTYIEAQEENFAKKQKLAI</sequence>
<organism evidence="1 2">
    <name type="scientific">Legionella beliardensis</name>
    <dbReference type="NCBI Taxonomy" id="91822"/>
    <lineage>
        <taxon>Bacteria</taxon>
        <taxon>Pseudomonadati</taxon>
        <taxon>Pseudomonadota</taxon>
        <taxon>Gammaproteobacteria</taxon>
        <taxon>Legionellales</taxon>
        <taxon>Legionellaceae</taxon>
        <taxon>Legionella</taxon>
    </lineage>
</organism>
<dbReference type="RefSeq" id="WP_131750092.1">
    <property type="nucleotide sequence ID" value="NZ_CAAAHO010000006.1"/>
</dbReference>
<evidence type="ECO:0000313" key="2">
    <source>
        <dbReference type="Proteomes" id="UP000254968"/>
    </source>
</evidence>
<keyword evidence="2" id="KW-1185">Reference proteome</keyword>
<reference evidence="1 2" key="1">
    <citation type="submission" date="2018-06" db="EMBL/GenBank/DDBJ databases">
        <authorList>
            <consortium name="Pathogen Informatics"/>
            <person name="Doyle S."/>
        </authorList>
    </citation>
    <scope>NUCLEOTIDE SEQUENCE [LARGE SCALE GENOMIC DNA]</scope>
    <source>
        <strain evidence="1 2">NCTC13315</strain>
    </source>
</reference>
<accession>A0A378I050</accession>
<protein>
    <submittedName>
        <fullName evidence="1">Uncharacterized protein</fullName>
    </submittedName>
</protein>
<dbReference type="AlphaFoldDB" id="A0A378I050"/>
<proteinExistence type="predicted"/>
<dbReference type="EMBL" id="UGNV01000001">
    <property type="protein sequence ID" value="STX27946.1"/>
    <property type="molecule type" value="Genomic_DNA"/>
</dbReference>